<dbReference type="AlphaFoldDB" id="A0A4Y2IEH7"/>
<name>A0A4Y2IEH7_ARAVE</name>
<evidence type="ECO:0000313" key="1">
    <source>
        <dbReference type="EMBL" id="GBM76133.1"/>
    </source>
</evidence>
<organism evidence="1 2">
    <name type="scientific">Araneus ventricosus</name>
    <name type="common">Orbweaver spider</name>
    <name type="synonym">Epeira ventricosa</name>
    <dbReference type="NCBI Taxonomy" id="182803"/>
    <lineage>
        <taxon>Eukaryota</taxon>
        <taxon>Metazoa</taxon>
        <taxon>Ecdysozoa</taxon>
        <taxon>Arthropoda</taxon>
        <taxon>Chelicerata</taxon>
        <taxon>Arachnida</taxon>
        <taxon>Araneae</taxon>
        <taxon>Araneomorphae</taxon>
        <taxon>Entelegynae</taxon>
        <taxon>Araneoidea</taxon>
        <taxon>Araneidae</taxon>
        <taxon>Araneus</taxon>
    </lineage>
</organism>
<dbReference type="EMBL" id="BGPR01002601">
    <property type="protein sequence ID" value="GBM76133.1"/>
    <property type="molecule type" value="Genomic_DNA"/>
</dbReference>
<sequence>MINETWESVPEQTLKRSWRKLEPYFENVDQSNDSGSVTVTELNELLKQISDSGNCEEDDVSTWLDYDADDAGFQLMSRGGPRQFYQPGKKTIWRPPPKQNSFLNSVISVF</sequence>
<dbReference type="Proteomes" id="UP000499080">
    <property type="component" value="Unassembled WGS sequence"/>
</dbReference>
<gene>
    <name evidence="1" type="ORF">AVEN_272979_1</name>
</gene>
<reference evidence="1 2" key="1">
    <citation type="journal article" date="2019" name="Sci. Rep.">
        <title>Orb-weaving spider Araneus ventricosus genome elucidates the spidroin gene catalogue.</title>
        <authorList>
            <person name="Kono N."/>
            <person name="Nakamura H."/>
            <person name="Ohtoshi R."/>
            <person name="Moran D.A.P."/>
            <person name="Shinohara A."/>
            <person name="Yoshida Y."/>
            <person name="Fujiwara M."/>
            <person name="Mori M."/>
            <person name="Tomita M."/>
            <person name="Arakawa K."/>
        </authorList>
    </citation>
    <scope>NUCLEOTIDE SEQUENCE [LARGE SCALE GENOMIC DNA]</scope>
</reference>
<accession>A0A4Y2IEH7</accession>
<proteinExistence type="predicted"/>
<protein>
    <recommendedName>
        <fullName evidence="3">DDE-1 domain-containing protein</fullName>
    </recommendedName>
</protein>
<keyword evidence="2" id="KW-1185">Reference proteome</keyword>
<evidence type="ECO:0000313" key="2">
    <source>
        <dbReference type="Proteomes" id="UP000499080"/>
    </source>
</evidence>
<evidence type="ECO:0008006" key="3">
    <source>
        <dbReference type="Google" id="ProtNLM"/>
    </source>
</evidence>
<comment type="caution">
    <text evidence="1">The sequence shown here is derived from an EMBL/GenBank/DDBJ whole genome shotgun (WGS) entry which is preliminary data.</text>
</comment>